<comment type="caution">
    <text evidence="1">The sequence shown here is derived from an EMBL/GenBank/DDBJ whole genome shotgun (WGS) entry which is preliminary data.</text>
</comment>
<dbReference type="EMBL" id="VSRR010005837">
    <property type="protein sequence ID" value="MPC43449.1"/>
    <property type="molecule type" value="Genomic_DNA"/>
</dbReference>
<dbReference type="AlphaFoldDB" id="A0A5B7FE26"/>
<evidence type="ECO:0000313" key="1">
    <source>
        <dbReference type="EMBL" id="MPC43449.1"/>
    </source>
</evidence>
<keyword evidence="2" id="KW-1185">Reference proteome</keyword>
<proteinExistence type="predicted"/>
<accession>A0A5B7FE26</accession>
<sequence>MLGAAPHVLLYIHGQEGELCHFLFAPNLRNREEIRRHSVEEEWSLQKVHKKPGSRRIGAAGACMAETSRRRGIGIMRKGHVPEERIET</sequence>
<reference evidence="1 2" key="1">
    <citation type="submission" date="2019-05" db="EMBL/GenBank/DDBJ databases">
        <title>Another draft genome of Portunus trituberculatus and its Hox gene families provides insights of decapod evolution.</title>
        <authorList>
            <person name="Jeong J.-H."/>
            <person name="Song I."/>
            <person name="Kim S."/>
            <person name="Choi T."/>
            <person name="Kim D."/>
            <person name="Ryu S."/>
            <person name="Kim W."/>
        </authorList>
    </citation>
    <scope>NUCLEOTIDE SEQUENCE [LARGE SCALE GENOMIC DNA]</scope>
    <source>
        <tissue evidence="1">Muscle</tissue>
    </source>
</reference>
<gene>
    <name evidence="1" type="ORF">E2C01_037097</name>
</gene>
<organism evidence="1 2">
    <name type="scientific">Portunus trituberculatus</name>
    <name type="common">Swimming crab</name>
    <name type="synonym">Neptunus trituberculatus</name>
    <dbReference type="NCBI Taxonomy" id="210409"/>
    <lineage>
        <taxon>Eukaryota</taxon>
        <taxon>Metazoa</taxon>
        <taxon>Ecdysozoa</taxon>
        <taxon>Arthropoda</taxon>
        <taxon>Crustacea</taxon>
        <taxon>Multicrustacea</taxon>
        <taxon>Malacostraca</taxon>
        <taxon>Eumalacostraca</taxon>
        <taxon>Eucarida</taxon>
        <taxon>Decapoda</taxon>
        <taxon>Pleocyemata</taxon>
        <taxon>Brachyura</taxon>
        <taxon>Eubrachyura</taxon>
        <taxon>Portunoidea</taxon>
        <taxon>Portunidae</taxon>
        <taxon>Portuninae</taxon>
        <taxon>Portunus</taxon>
    </lineage>
</organism>
<protein>
    <submittedName>
        <fullName evidence="1">Uncharacterized protein</fullName>
    </submittedName>
</protein>
<dbReference type="Proteomes" id="UP000324222">
    <property type="component" value="Unassembled WGS sequence"/>
</dbReference>
<evidence type="ECO:0000313" key="2">
    <source>
        <dbReference type="Proteomes" id="UP000324222"/>
    </source>
</evidence>
<name>A0A5B7FE26_PORTR</name>